<name>A0A438GHB5_VITVI</name>
<dbReference type="AlphaFoldDB" id="A0A438GHB5"/>
<dbReference type="EMBL" id="QGNW01000434">
    <property type="protein sequence ID" value="RVW71582.1"/>
    <property type="molecule type" value="Genomic_DNA"/>
</dbReference>
<evidence type="ECO:0000313" key="5">
    <source>
        <dbReference type="EMBL" id="RVW71582.1"/>
    </source>
</evidence>
<reference evidence="5 6" key="1">
    <citation type="journal article" date="2018" name="PLoS Genet.">
        <title>Population sequencing reveals clonal diversity and ancestral inbreeding in the grapevine cultivar Chardonnay.</title>
        <authorList>
            <person name="Roach M.J."/>
            <person name="Johnson D.L."/>
            <person name="Bohlmann J."/>
            <person name="van Vuuren H.J."/>
            <person name="Jones S.J."/>
            <person name="Pretorius I.S."/>
            <person name="Schmidt S.A."/>
            <person name="Borneman A.R."/>
        </authorList>
    </citation>
    <scope>NUCLEOTIDE SEQUENCE [LARGE SCALE GENOMIC DNA]</scope>
    <source>
        <strain evidence="6">cv. Chardonnay</strain>
        <tissue evidence="5">Leaf</tissue>
    </source>
</reference>
<accession>A0A438GHB5</accession>
<evidence type="ECO:0000256" key="2">
    <source>
        <dbReference type="ARBA" id="ARBA00023157"/>
    </source>
</evidence>
<gene>
    <name evidence="5" type="primary">C</name>
    <name evidence="5" type="synonym">VIF1_4</name>
    <name evidence="5" type="ORF">CK203_052653</name>
</gene>
<evidence type="ECO:0000313" key="6">
    <source>
        <dbReference type="Proteomes" id="UP000288805"/>
    </source>
</evidence>
<dbReference type="SMART" id="SM00856">
    <property type="entry name" value="PMEI"/>
    <property type="match status" value="1"/>
</dbReference>
<dbReference type="GO" id="GO:0004857">
    <property type="term" value="F:enzyme inhibitor activity"/>
    <property type="evidence" value="ECO:0007669"/>
    <property type="project" value="InterPro"/>
</dbReference>
<dbReference type="PANTHER" id="PTHR35357">
    <property type="entry name" value="OS02G0537100 PROTEIN"/>
    <property type="match status" value="1"/>
</dbReference>
<dbReference type="NCBIfam" id="TIGR01614">
    <property type="entry name" value="PME_inhib"/>
    <property type="match status" value="1"/>
</dbReference>
<dbReference type="InterPro" id="IPR035513">
    <property type="entry name" value="Invertase/methylesterase_inhib"/>
</dbReference>
<dbReference type="Proteomes" id="UP000288805">
    <property type="component" value="Unassembled WGS sequence"/>
</dbReference>
<comment type="caution">
    <text evidence="5">The sequence shown here is derived from an EMBL/GenBank/DDBJ whole genome shotgun (WGS) entry which is preliminary data.</text>
</comment>
<dbReference type="Gene3D" id="1.20.140.40">
    <property type="entry name" value="Invertase/pectin methylesterase inhibitor family protein"/>
    <property type="match status" value="1"/>
</dbReference>
<feature type="domain" description="Pectinesterase inhibitor" evidence="4">
    <location>
        <begin position="11"/>
        <end position="152"/>
    </location>
</feature>
<evidence type="ECO:0000256" key="3">
    <source>
        <dbReference type="ARBA" id="ARBA00038471"/>
    </source>
</evidence>
<organism evidence="5 6">
    <name type="scientific">Vitis vinifera</name>
    <name type="common">Grape</name>
    <dbReference type="NCBI Taxonomy" id="29760"/>
    <lineage>
        <taxon>Eukaryota</taxon>
        <taxon>Viridiplantae</taxon>
        <taxon>Streptophyta</taxon>
        <taxon>Embryophyta</taxon>
        <taxon>Tracheophyta</taxon>
        <taxon>Spermatophyta</taxon>
        <taxon>Magnoliopsida</taxon>
        <taxon>eudicotyledons</taxon>
        <taxon>Gunneridae</taxon>
        <taxon>Pentapetalae</taxon>
        <taxon>rosids</taxon>
        <taxon>Vitales</taxon>
        <taxon>Vitaceae</taxon>
        <taxon>Viteae</taxon>
        <taxon>Vitis</taxon>
    </lineage>
</organism>
<evidence type="ECO:0000259" key="4">
    <source>
        <dbReference type="SMART" id="SM00856"/>
    </source>
</evidence>
<evidence type="ECO:0000256" key="1">
    <source>
        <dbReference type="ARBA" id="ARBA00022729"/>
    </source>
</evidence>
<protein>
    <submittedName>
        <fullName evidence="5">Cell wall / vacuolar inhibitor of fructosidase 1</fullName>
    </submittedName>
</protein>
<dbReference type="SUPFAM" id="SSF101148">
    <property type="entry name" value="Plant invertase/pectin methylesterase inhibitor"/>
    <property type="match status" value="1"/>
</dbReference>
<dbReference type="Pfam" id="PF04043">
    <property type="entry name" value="PMEI"/>
    <property type="match status" value="1"/>
</dbReference>
<dbReference type="PANTHER" id="PTHR35357:SF8">
    <property type="entry name" value="OS01G0111000 PROTEIN"/>
    <property type="match status" value="1"/>
</dbReference>
<dbReference type="InterPro" id="IPR006501">
    <property type="entry name" value="Pectinesterase_inhib_dom"/>
</dbReference>
<proteinExistence type="inferred from homology"/>
<comment type="similarity">
    <text evidence="3">Belongs to the PMEI family.</text>
</comment>
<keyword evidence="1" id="KW-0732">Signal</keyword>
<sequence>MGLSLTQIEFSTSDLVKQTCKHTPNYDLCVKTLLSDPRSSHADVAGLAMVMVDVIKAKTIATLHRISELLGTTRYPKTKAALRRCVELYDNAVLKADLPSAMQALRLVFPNLQKKVLMMLLTRPTPAREPSVGHPPLPLSIGMSVTSVVWLLPLSGSCCELESFLGKTP</sequence>
<keyword evidence="2" id="KW-1015">Disulfide bond</keyword>